<dbReference type="PROSITE" id="PS50966">
    <property type="entry name" value="ZF_SWIM"/>
    <property type="match status" value="1"/>
</dbReference>
<keyword evidence="1" id="KW-0479">Metal-binding</keyword>
<protein>
    <recommendedName>
        <fullName evidence="3">SWIM-type domain-containing protein</fullName>
    </recommendedName>
</protein>
<accession>A0A1Q9DC30</accession>
<evidence type="ECO:0000256" key="2">
    <source>
        <dbReference type="SAM" id="MobiDB-lite"/>
    </source>
</evidence>
<evidence type="ECO:0000256" key="1">
    <source>
        <dbReference type="PROSITE-ProRule" id="PRU00325"/>
    </source>
</evidence>
<proteinExistence type="predicted"/>
<feature type="compositionally biased region" description="Polar residues" evidence="2">
    <location>
        <begin position="82"/>
        <end position="92"/>
    </location>
</feature>
<evidence type="ECO:0000259" key="3">
    <source>
        <dbReference type="PROSITE" id="PS50966"/>
    </source>
</evidence>
<reference evidence="4 5" key="1">
    <citation type="submission" date="2016-02" db="EMBL/GenBank/DDBJ databases">
        <title>Genome analysis of coral dinoflagellate symbionts highlights evolutionary adaptations to a symbiotic lifestyle.</title>
        <authorList>
            <person name="Aranda M."/>
            <person name="Li Y."/>
            <person name="Liew Y.J."/>
            <person name="Baumgarten S."/>
            <person name="Simakov O."/>
            <person name="Wilson M."/>
            <person name="Piel J."/>
            <person name="Ashoor H."/>
            <person name="Bougouffa S."/>
            <person name="Bajic V.B."/>
            <person name="Ryu T."/>
            <person name="Ravasi T."/>
            <person name="Bayer T."/>
            <person name="Micklem G."/>
            <person name="Kim H."/>
            <person name="Bhak J."/>
            <person name="Lajeunesse T.C."/>
            <person name="Voolstra C.R."/>
        </authorList>
    </citation>
    <scope>NUCLEOTIDE SEQUENCE [LARGE SCALE GENOMIC DNA]</scope>
    <source>
        <strain evidence="4 5">CCMP2467</strain>
    </source>
</reference>
<comment type="caution">
    <text evidence="4">The sequence shown here is derived from an EMBL/GenBank/DDBJ whole genome shotgun (WGS) entry which is preliminary data.</text>
</comment>
<evidence type="ECO:0000313" key="5">
    <source>
        <dbReference type="Proteomes" id="UP000186817"/>
    </source>
</evidence>
<sequence length="415" mass="46400">MVPSKIDHKPPSRMSTPLPTAQLEEAAAEFARFSAYMKPADSSHPSSTAPSATPSKEQLDLLDLEDDADKPKRGVPGAPESAATTAAPNTPQEAPAKYQKMDGKGEQKGTETATDEAMQQATALNTEPEPSASVRGKGRSQEPQRRQDRADGRTQGDSEAATKEDDHRDRDRNDRETDAEKALRKEVKELKNVVKAMGRLTLRLEDRQAVDMLDKEFFLFLQTENSGNSWSVTKRLYTVASEWNRLKETEPESITQPLRSVLLHAFLTALQTQILNIESDANLHQQATAKGLLQDDAYSYLHWNHKTKQHDKAPQQPIDHQALKQCVELMLKLIVFPNTIGNFHPLRKHTANLSSEVLPFALVIQNRNQEAHQLCCCFQHLSRNSCMHLVGATLRPAKLGRTPAAEYLDRLIHDI</sequence>
<keyword evidence="1" id="KW-0863">Zinc-finger</keyword>
<dbReference type="OrthoDB" id="10486021at2759"/>
<keyword evidence="1" id="KW-0862">Zinc</keyword>
<keyword evidence="5" id="KW-1185">Reference proteome</keyword>
<feature type="region of interest" description="Disordered" evidence="2">
    <location>
        <begin position="1"/>
        <end position="20"/>
    </location>
</feature>
<dbReference type="InterPro" id="IPR007527">
    <property type="entry name" value="Znf_SWIM"/>
</dbReference>
<feature type="region of interest" description="Disordered" evidence="2">
    <location>
        <begin position="36"/>
        <end position="183"/>
    </location>
</feature>
<feature type="domain" description="SWIM-type" evidence="3">
    <location>
        <begin position="360"/>
        <end position="397"/>
    </location>
</feature>
<dbReference type="AlphaFoldDB" id="A0A1Q9DC30"/>
<organism evidence="4 5">
    <name type="scientific">Symbiodinium microadriaticum</name>
    <name type="common">Dinoflagellate</name>
    <name type="synonym">Zooxanthella microadriatica</name>
    <dbReference type="NCBI Taxonomy" id="2951"/>
    <lineage>
        <taxon>Eukaryota</taxon>
        <taxon>Sar</taxon>
        <taxon>Alveolata</taxon>
        <taxon>Dinophyceae</taxon>
        <taxon>Suessiales</taxon>
        <taxon>Symbiodiniaceae</taxon>
        <taxon>Symbiodinium</taxon>
    </lineage>
</organism>
<dbReference type="GO" id="GO:0008270">
    <property type="term" value="F:zinc ion binding"/>
    <property type="evidence" value="ECO:0007669"/>
    <property type="project" value="UniProtKB-KW"/>
</dbReference>
<feature type="compositionally biased region" description="Low complexity" evidence="2">
    <location>
        <begin position="39"/>
        <end position="55"/>
    </location>
</feature>
<dbReference type="EMBL" id="LSRX01000610">
    <property type="protein sequence ID" value="OLP92697.1"/>
    <property type="molecule type" value="Genomic_DNA"/>
</dbReference>
<evidence type="ECO:0000313" key="4">
    <source>
        <dbReference type="EMBL" id="OLP92697.1"/>
    </source>
</evidence>
<feature type="compositionally biased region" description="Basic and acidic residues" evidence="2">
    <location>
        <begin position="139"/>
        <end position="183"/>
    </location>
</feature>
<dbReference type="Proteomes" id="UP000186817">
    <property type="component" value="Unassembled WGS sequence"/>
</dbReference>
<gene>
    <name evidence="4" type="ORF">AK812_SmicGene25461</name>
</gene>
<name>A0A1Q9DC30_SYMMI</name>
<feature type="compositionally biased region" description="Basic and acidic residues" evidence="2">
    <location>
        <begin position="99"/>
        <end position="109"/>
    </location>
</feature>
<feature type="compositionally biased region" description="Basic and acidic residues" evidence="2">
    <location>
        <begin position="1"/>
        <end position="10"/>
    </location>
</feature>